<organism evidence="2 3">
    <name type="scientific">Brassica carinata</name>
    <name type="common">Ethiopian mustard</name>
    <name type="synonym">Abyssinian cabbage</name>
    <dbReference type="NCBI Taxonomy" id="52824"/>
    <lineage>
        <taxon>Eukaryota</taxon>
        <taxon>Viridiplantae</taxon>
        <taxon>Streptophyta</taxon>
        <taxon>Embryophyta</taxon>
        <taxon>Tracheophyta</taxon>
        <taxon>Spermatophyta</taxon>
        <taxon>Magnoliopsida</taxon>
        <taxon>eudicotyledons</taxon>
        <taxon>Gunneridae</taxon>
        <taxon>Pentapetalae</taxon>
        <taxon>rosids</taxon>
        <taxon>malvids</taxon>
        <taxon>Brassicales</taxon>
        <taxon>Brassicaceae</taxon>
        <taxon>Brassiceae</taxon>
        <taxon>Brassica</taxon>
    </lineage>
</organism>
<evidence type="ECO:0000313" key="3">
    <source>
        <dbReference type="Proteomes" id="UP000886595"/>
    </source>
</evidence>
<accession>A0A8X7TER6</accession>
<feature type="compositionally biased region" description="Low complexity" evidence="1">
    <location>
        <begin position="60"/>
        <end position="75"/>
    </location>
</feature>
<feature type="compositionally biased region" description="Low complexity" evidence="1">
    <location>
        <begin position="32"/>
        <end position="52"/>
    </location>
</feature>
<evidence type="ECO:0000256" key="1">
    <source>
        <dbReference type="SAM" id="MobiDB-lite"/>
    </source>
</evidence>
<dbReference type="Proteomes" id="UP000886595">
    <property type="component" value="Unassembled WGS sequence"/>
</dbReference>
<feature type="compositionally biased region" description="Polar residues" evidence="1">
    <location>
        <begin position="19"/>
        <end position="29"/>
    </location>
</feature>
<comment type="caution">
    <text evidence="2">The sequence shown here is derived from an EMBL/GenBank/DDBJ whole genome shotgun (WGS) entry which is preliminary data.</text>
</comment>
<dbReference type="EMBL" id="JAAMPC010001604">
    <property type="protein sequence ID" value="KAG2238994.1"/>
    <property type="molecule type" value="Genomic_DNA"/>
</dbReference>
<dbReference type="AlphaFoldDB" id="A0A8X7TER6"/>
<reference evidence="2 3" key="1">
    <citation type="submission" date="2020-02" db="EMBL/GenBank/DDBJ databases">
        <authorList>
            <person name="Ma Q."/>
            <person name="Huang Y."/>
            <person name="Song X."/>
            <person name="Pei D."/>
        </authorList>
    </citation>
    <scope>NUCLEOTIDE SEQUENCE [LARGE SCALE GENOMIC DNA]</scope>
    <source>
        <strain evidence="2">Sxm20200214</strain>
        <tissue evidence="2">Leaf</tissue>
    </source>
</reference>
<sequence length="91" mass="9281">MKKTASASSFGPGGLDLTSAFSNPSSTPILPSHPTAAPKSPSSASETSEWPSLRPSSPKISPTRSRSSTLSPISSEARCSICSTPPLSSPH</sequence>
<evidence type="ECO:0000313" key="2">
    <source>
        <dbReference type="EMBL" id="KAG2238994.1"/>
    </source>
</evidence>
<feature type="region of interest" description="Disordered" evidence="1">
    <location>
        <begin position="1"/>
        <end position="91"/>
    </location>
</feature>
<name>A0A8X7TER6_BRACI</name>
<proteinExistence type="predicted"/>
<protein>
    <submittedName>
        <fullName evidence="2">Uncharacterized protein</fullName>
    </submittedName>
</protein>
<keyword evidence="3" id="KW-1185">Reference proteome</keyword>
<feature type="compositionally biased region" description="Polar residues" evidence="1">
    <location>
        <begin position="81"/>
        <end position="91"/>
    </location>
</feature>
<gene>
    <name evidence="2" type="ORF">Bca52824_089854</name>
</gene>